<dbReference type="Gene3D" id="3.90.190.10">
    <property type="entry name" value="Protein tyrosine phosphatase superfamily"/>
    <property type="match status" value="1"/>
</dbReference>
<organism evidence="1 2">
    <name type="scientific">Candidatus Enterococcus lowellii</name>
    <dbReference type="NCBI Taxonomy" id="2230877"/>
    <lineage>
        <taxon>Bacteria</taxon>
        <taxon>Bacillati</taxon>
        <taxon>Bacillota</taxon>
        <taxon>Bacilli</taxon>
        <taxon>Lactobacillales</taxon>
        <taxon>Enterococcaceae</taxon>
        <taxon>Enterococcus</taxon>
    </lineage>
</organism>
<dbReference type="EMBL" id="CP147251">
    <property type="protein sequence ID" value="WYJ77060.1"/>
    <property type="molecule type" value="Genomic_DNA"/>
</dbReference>
<protein>
    <submittedName>
        <fullName evidence="1">Protein-tyrosine phosphatase</fullName>
    </submittedName>
</protein>
<dbReference type="PROSITE" id="PS00383">
    <property type="entry name" value="TYR_PHOSPHATASE_1"/>
    <property type="match status" value="1"/>
</dbReference>
<evidence type="ECO:0000313" key="2">
    <source>
        <dbReference type="Proteomes" id="UP000664701"/>
    </source>
</evidence>
<evidence type="ECO:0000313" key="1">
    <source>
        <dbReference type="EMBL" id="WYJ77060.1"/>
    </source>
</evidence>
<dbReference type="SUPFAM" id="SSF52799">
    <property type="entry name" value="(Phosphotyrosine protein) phosphatases II"/>
    <property type="match status" value="1"/>
</dbReference>
<accession>A0ABZ2SPX1</accession>
<dbReference type="InterPro" id="IPR029021">
    <property type="entry name" value="Prot-tyrosine_phosphatase-like"/>
</dbReference>
<reference evidence="1 2" key="1">
    <citation type="submission" date="2021-03" db="EMBL/GenBank/DDBJ databases">
        <authorList>
            <person name="Gilmore M.S."/>
            <person name="Schwartzman J."/>
            <person name="Van Tyne D."/>
            <person name="Martin M."/>
            <person name="Earl A.M."/>
            <person name="Manson A.L."/>
            <person name="Straub T."/>
            <person name="Salamzade R."/>
            <person name="Saavedra J."/>
            <person name="Lebreton F."/>
            <person name="Prichula J."/>
            <person name="Schaufler K."/>
            <person name="Gaca A."/>
            <person name="Sgardioli B."/>
            <person name="Wagenaar J."/>
            <person name="Strong T."/>
        </authorList>
    </citation>
    <scope>NUCLEOTIDE SEQUENCE [LARGE SCALE GENOMIC DNA]</scope>
    <source>
        <strain evidence="1 2">DIV2402</strain>
    </source>
</reference>
<keyword evidence="2" id="KW-1185">Reference proteome</keyword>
<proteinExistence type="predicted"/>
<sequence length="252" mass="28469">METITNFRDLGGLTNRQGQTILPKKLLRSGELSRISPHDQEQLITAYQLAKIVDLRSLEEVSERPDKVFNNIDYVHIDIFQNITDEGASLGDFIKIGSAERAREYMHEIYHTMTINPGAQVGFSKMIEAALSVSEKNSFLFHCFAGKDRTGVSAALLLEILDIPQSIIYQDYLETNTLRVKENQEIIQLAKDNGASKEVTDALDVALNVETEFLDTFYQTVANEFGSMDNYLTNTLHISKSMQKDLRTLLLD</sequence>
<dbReference type="InterPro" id="IPR016130">
    <property type="entry name" value="Tyr_Pase_AS"/>
</dbReference>
<name>A0ABZ2SPX1_9ENTE</name>
<dbReference type="Pfam" id="PF13350">
    <property type="entry name" value="Y_phosphatase3"/>
    <property type="match status" value="1"/>
</dbReference>
<gene>
    <name evidence="1" type="ORF">DOK78_001698</name>
</gene>
<dbReference type="InterPro" id="IPR026893">
    <property type="entry name" value="Tyr/Ser_Pase_IphP-type"/>
</dbReference>
<reference evidence="1 2" key="2">
    <citation type="submission" date="2024-03" db="EMBL/GenBank/DDBJ databases">
        <title>The Genome Sequence of Enterococcus sp. DIV2402.</title>
        <authorList>
            <consortium name="The Broad Institute Genomics Platform"/>
            <consortium name="The Broad Institute Microbial Omics Core"/>
            <consortium name="The Broad Institute Genomic Center for Infectious Diseases"/>
            <person name="Earl A."/>
            <person name="Manson A."/>
            <person name="Gilmore M."/>
            <person name="Schwartman J."/>
            <person name="Shea T."/>
            <person name="Abouelleil A."/>
            <person name="Cao P."/>
            <person name="Chapman S."/>
            <person name="Cusick C."/>
            <person name="Young S."/>
            <person name="Neafsey D."/>
            <person name="Nusbaum C."/>
            <person name="Birren B."/>
        </authorList>
    </citation>
    <scope>NUCLEOTIDE SEQUENCE [LARGE SCALE GENOMIC DNA]</scope>
    <source>
        <strain evidence="1 2">DIV2402</strain>
    </source>
</reference>
<dbReference type="RefSeq" id="WP_207940768.1">
    <property type="nucleotide sequence ID" value="NZ_CP147251.1"/>
</dbReference>
<dbReference type="Proteomes" id="UP000664701">
    <property type="component" value="Chromosome"/>
</dbReference>